<dbReference type="AlphaFoldDB" id="A0A1J3HA22"/>
<reference evidence="1" key="1">
    <citation type="submission" date="2016-07" db="EMBL/GenBank/DDBJ databases">
        <title>De novo transcriptome assembly of four accessions of the metal hyperaccumulator plant Noccaea caerulescens.</title>
        <authorList>
            <person name="Blande D."/>
            <person name="Halimaa P."/>
            <person name="Tervahauta A.I."/>
            <person name="Aarts M.G."/>
            <person name="Karenlampi S.O."/>
        </authorList>
    </citation>
    <scope>NUCLEOTIDE SEQUENCE</scope>
</reference>
<protein>
    <submittedName>
        <fullName evidence="1">Uncharacterized protein</fullName>
    </submittedName>
</protein>
<gene>
    <name evidence="1" type="ORF">LE_TR8916_c6_g1_i1_g.29878</name>
</gene>
<evidence type="ECO:0000313" key="1">
    <source>
        <dbReference type="EMBL" id="JAU65167.1"/>
    </source>
</evidence>
<proteinExistence type="predicted"/>
<accession>A0A1J3HA22</accession>
<name>A0A1J3HA22_NOCCA</name>
<dbReference type="EMBL" id="GEVL01012174">
    <property type="protein sequence ID" value="JAU65167.1"/>
    <property type="molecule type" value="Transcribed_RNA"/>
</dbReference>
<organism evidence="1">
    <name type="scientific">Noccaea caerulescens</name>
    <name type="common">Alpine penny-cress</name>
    <name type="synonym">Thlaspi caerulescens</name>
    <dbReference type="NCBI Taxonomy" id="107243"/>
    <lineage>
        <taxon>Eukaryota</taxon>
        <taxon>Viridiplantae</taxon>
        <taxon>Streptophyta</taxon>
        <taxon>Embryophyta</taxon>
        <taxon>Tracheophyta</taxon>
        <taxon>Spermatophyta</taxon>
        <taxon>Magnoliopsida</taxon>
        <taxon>eudicotyledons</taxon>
        <taxon>Gunneridae</taxon>
        <taxon>Pentapetalae</taxon>
        <taxon>rosids</taxon>
        <taxon>malvids</taxon>
        <taxon>Brassicales</taxon>
        <taxon>Brassicaceae</taxon>
        <taxon>Coluteocarpeae</taxon>
        <taxon>Noccaea</taxon>
    </lineage>
</organism>
<sequence>MSSLRDFEIEFFHCSDFTVPSITRIHDSDKKSVNSSVSYCVSAFKNPFTFFSNSSVVMSSSSSVSITLLQRQLFLFAGKNQAIFVTVKFYSTERV</sequence>